<protein>
    <submittedName>
        <fullName evidence="1">Phage tail protein</fullName>
    </submittedName>
</protein>
<keyword evidence="2" id="KW-1185">Reference proteome</keyword>
<reference evidence="1 2" key="1">
    <citation type="submission" date="2023-02" db="EMBL/GenBank/DDBJ databases">
        <title>Evolution of Hrp T3SS in non-pathogenic Pseudomonas fluorescens.</title>
        <authorList>
            <person name="Liao K."/>
            <person name="Wei H."/>
            <person name="Gu Y."/>
        </authorList>
    </citation>
    <scope>NUCLEOTIDE SEQUENCE [LARGE SCALE GENOMIC DNA]</scope>
    <source>
        <strain evidence="1 2">FP205</strain>
    </source>
</reference>
<dbReference type="Proteomes" id="UP001230339">
    <property type="component" value="Chromosome"/>
</dbReference>
<proteinExistence type="predicted"/>
<accession>A0ABY9G471</accession>
<dbReference type="EMBL" id="CP117449">
    <property type="protein sequence ID" value="WLH10299.1"/>
    <property type="molecule type" value="Genomic_DNA"/>
</dbReference>
<sequence length="368" mass="37932">MPWYKSGTVSVTLNSNAVTGAGTAFIVNARVGDAFRGPDGRWYEVTNVASNTAISIDPPYIGSTASGGSYALAPMQGYVKDSADALRAIVNTYGAQLAALKTTGNYDVLPVSKGGTGGTTQAEAQTALGLVKTTSVFDTTVGRLLQVAGFGLGSTGSSYDGATSMDSFFTANQMFTSSIAAPPGHNQSLLGSYPMGFHLHRSSNVESQLVMGWGAQGALGFRLKTDISTWAPWRKVYDTGNLLGPVSQVGGVPTGAVIESGSNPNGAYVKFADGTMICTLSITVTDQSISDAYGSVFQGSRSWVFPMAFIAAPVVTCGAFKWGSAASWGGGSAAASTSGCSLRGWDCFTRASGTSTYISAIAVGRWFA</sequence>
<organism evidence="1 2">
    <name type="scientific">Pseudomonas hefeiensis</name>
    <dbReference type="NCBI Taxonomy" id="2738125"/>
    <lineage>
        <taxon>Bacteria</taxon>
        <taxon>Pseudomonadati</taxon>
        <taxon>Pseudomonadota</taxon>
        <taxon>Gammaproteobacteria</taxon>
        <taxon>Pseudomonadales</taxon>
        <taxon>Pseudomonadaceae</taxon>
        <taxon>Pseudomonas</taxon>
    </lineage>
</organism>
<evidence type="ECO:0000313" key="2">
    <source>
        <dbReference type="Proteomes" id="UP001230339"/>
    </source>
</evidence>
<name>A0ABY9G471_9PSED</name>
<dbReference type="RefSeq" id="WP_305383897.1">
    <property type="nucleotide sequence ID" value="NZ_CP117426.1"/>
</dbReference>
<evidence type="ECO:0000313" key="1">
    <source>
        <dbReference type="EMBL" id="WLH10299.1"/>
    </source>
</evidence>
<gene>
    <name evidence="1" type="ORF">PSH57_15410</name>
</gene>